<dbReference type="PANTHER" id="PTHR15893:SF0">
    <property type="entry name" value="LARGE RIBOSOMAL SUBUNIT PROTEIN BL27M"/>
    <property type="match status" value="1"/>
</dbReference>
<gene>
    <name evidence="5" type="ORF">WJX75_008256</name>
</gene>
<dbReference type="Proteomes" id="UP001491310">
    <property type="component" value="Unassembled WGS sequence"/>
</dbReference>
<dbReference type="NCBIfam" id="TIGR00062">
    <property type="entry name" value="L27"/>
    <property type="match status" value="1"/>
</dbReference>
<dbReference type="Gene3D" id="2.40.50.100">
    <property type="match status" value="1"/>
</dbReference>
<dbReference type="EMBL" id="JALJOT010000002">
    <property type="protein sequence ID" value="KAK9917787.1"/>
    <property type="molecule type" value="Genomic_DNA"/>
</dbReference>
<evidence type="ECO:0000256" key="1">
    <source>
        <dbReference type="ARBA" id="ARBA00010797"/>
    </source>
</evidence>
<reference evidence="5 6" key="1">
    <citation type="journal article" date="2024" name="Nat. Commun.">
        <title>Phylogenomics reveals the evolutionary origins of lichenization in chlorophyte algae.</title>
        <authorList>
            <person name="Puginier C."/>
            <person name="Libourel C."/>
            <person name="Otte J."/>
            <person name="Skaloud P."/>
            <person name="Haon M."/>
            <person name="Grisel S."/>
            <person name="Petersen M."/>
            <person name="Berrin J.G."/>
            <person name="Delaux P.M."/>
            <person name="Dal Grande F."/>
            <person name="Keller J."/>
        </authorList>
    </citation>
    <scope>NUCLEOTIDE SEQUENCE [LARGE SCALE GENOMIC DNA]</scope>
    <source>
        <strain evidence="5 6">SAG 216-7</strain>
    </source>
</reference>
<dbReference type="Pfam" id="PF01016">
    <property type="entry name" value="Ribosomal_L27"/>
    <property type="match status" value="1"/>
</dbReference>
<sequence>MLATAFSGLSLTSSCSLLGGKPSQLQSTHRCPPQQRSTGCPNIEAAHKKGGGSTKNGRDSNPQMRGVKVYGGQPVKAGGIIIRQLGTKFHPGTGVGIGKDHTIFALDSGIVVFKKTKYIKRISVIPASAYVIPEGNRVQPGSRKTKRKLEFPPRQVLREQFEKDMEEAAASAV</sequence>
<accession>A0ABR2Z1I8</accession>
<evidence type="ECO:0000313" key="5">
    <source>
        <dbReference type="EMBL" id="KAK9917787.1"/>
    </source>
</evidence>
<name>A0ABR2Z1I8_9CHLO</name>
<feature type="compositionally biased region" description="Polar residues" evidence="4">
    <location>
        <begin position="23"/>
        <end position="40"/>
    </location>
</feature>
<keyword evidence="6" id="KW-1185">Reference proteome</keyword>
<protein>
    <recommendedName>
        <fullName evidence="7">Ribosomal protein L27</fullName>
    </recommendedName>
</protein>
<proteinExistence type="inferred from homology"/>
<comment type="similarity">
    <text evidence="1">Belongs to the bacterial ribosomal protein bL27 family.</text>
</comment>
<feature type="region of interest" description="Disordered" evidence="4">
    <location>
        <begin position="136"/>
        <end position="156"/>
    </location>
</feature>
<evidence type="ECO:0008006" key="7">
    <source>
        <dbReference type="Google" id="ProtNLM"/>
    </source>
</evidence>
<dbReference type="PRINTS" id="PR00063">
    <property type="entry name" value="RIBOSOMALL27"/>
</dbReference>
<keyword evidence="3" id="KW-0687">Ribonucleoprotein</keyword>
<evidence type="ECO:0000313" key="6">
    <source>
        <dbReference type="Proteomes" id="UP001491310"/>
    </source>
</evidence>
<keyword evidence="2" id="KW-0689">Ribosomal protein</keyword>
<evidence type="ECO:0000256" key="3">
    <source>
        <dbReference type="ARBA" id="ARBA00023274"/>
    </source>
</evidence>
<dbReference type="PANTHER" id="PTHR15893">
    <property type="entry name" value="RIBOSOMAL PROTEIN L27"/>
    <property type="match status" value="1"/>
</dbReference>
<organism evidence="5 6">
    <name type="scientific">Coccomyxa subellipsoidea</name>
    <dbReference type="NCBI Taxonomy" id="248742"/>
    <lineage>
        <taxon>Eukaryota</taxon>
        <taxon>Viridiplantae</taxon>
        <taxon>Chlorophyta</taxon>
        <taxon>core chlorophytes</taxon>
        <taxon>Trebouxiophyceae</taxon>
        <taxon>Trebouxiophyceae incertae sedis</taxon>
        <taxon>Coccomyxaceae</taxon>
        <taxon>Coccomyxa</taxon>
    </lineage>
</organism>
<evidence type="ECO:0000256" key="4">
    <source>
        <dbReference type="SAM" id="MobiDB-lite"/>
    </source>
</evidence>
<dbReference type="InterPro" id="IPR001684">
    <property type="entry name" value="Ribosomal_bL27"/>
</dbReference>
<evidence type="ECO:0000256" key="2">
    <source>
        <dbReference type="ARBA" id="ARBA00022980"/>
    </source>
</evidence>
<dbReference type="HAMAP" id="MF_00539">
    <property type="entry name" value="Ribosomal_bL27"/>
    <property type="match status" value="1"/>
</dbReference>
<feature type="region of interest" description="Disordered" evidence="4">
    <location>
        <begin position="22"/>
        <end position="64"/>
    </location>
</feature>
<dbReference type="SUPFAM" id="SSF110324">
    <property type="entry name" value="Ribosomal L27 protein-like"/>
    <property type="match status" value="1"/>
</dbReference>
<comment type="caution">
    <text evidence="5">The sequence shown here is derived from an EMBL/GenBank/DDBJ whole genome shotgun (WGS) entry which is preliminary data.</text>
</comment>